<evidence type="ECO:0000256" key="1">
    <source>
        <dbReference type="SAM" id="MobiDB-lite"/>
    </source>
</evidence>
<dbReference type="AlphaFoldDB" id="A0A4Y3M9A1"/>
<comment type="caution">
    <text evidence="2">The sequence shown here is derived from an EMBL/GenBank/DDBJ whole genome shotgun (WGS) entry which is preliminary data.</text>
</comment>
<feature type="region of interest" description="Disordered" evidence="1">
    <location>
        <begin position="1"/>
        <end position="61"/>
    </location>
</feature>
<evidence type="ECO:0000313" key="2">
    <source>
        <dbReference type="EMBL" id="GEB03841.1"/>
    </source>
</evidence>
<proteinExistence type="predicted"/>
<name>A0A4Y3M9A1_9PROT</name>
<reference evidence="2 3" key="1">
    <citation type="submission" date="2019-06" db="EMBL/GenBank/DDBJ databases">
        <title>Whole genome shotgun sequence of Gluconobacter roseus NBRC 3990.</title>
        <authorList>
            <person name="Hosoyama A."/>
            <person name="Uohara A."/>
            <person name="Ohji S."/>
            <person name="Ichikawa N."/>
        </authorList>
    </citation>
    <scope>NUCLEOTIDE SEQUENCE [LARGE SCALE GENOMIC DNA]</scope>
    <source>
        <strain evidence="2 3">NBRC 3990</strain>
    </source>
</reference>
<organism evidence="2 3">
    <name type="scientific">Gluconobacter roseus NBRC 3990</name>
    <dbReference type="NCBI Taxonomy" id="1307950"/>
    <lineage>
        <taxon>Bacteria</taxon>
        <taxon>Pseudomonadati</taxon>
        <taxon>Pseudomonadota</taxon>
        <taxon>Alphaproteobacteria</taxon>
        <taxon>Acetobacterales</taxon>
        <taxon>Acetobacteraceae</taxon>
        <taxon>Gluconobacter</taxon>
    </lineage>
</organism>
<evidence type="ECO:0000313" key="3">
    <source>
        <dbReference type="Proteomes" id="UP000320772"/>
    </source>
</evidence>
<gene>
    <name evidence="2" type="ORF">GRO01_14170</name>
</gene>
<sequence>MGHEIAMHESTTVQKEHDAPDLSTRPVQARRSRTFRPPEPGRHANCGSAAMTARPENSGDL</sequence>
<accession>A0A4Y3M9A1</accession>
<dbReference type="Proteomes" id="UP000320772">
    <property type="component" value="Unassembled WGS sequence"/>
</dbReference>
<dbReference type="EMBL" id="BJLY01000002">
    <property type="protein sequence ID" value="GEB03841.1"/>
    <property type="molecule type" value="Genomic_DNA"/>
</dbReference>
<keyword evidence="3" id="KW-1185">Reference proteome</keyword>
<protein>
    <submittedName>
        <fullName evidence="2">Uncharacterized protein</fullName>
    </submittedName>
</protein>